<dbReference type="InterPro" id="IPR036397">
    <property type="entry name" value="RNaseH_sf"/>
</dbReference>
<dbReference type="GO" id="GO:0003676">
    <property type="term" value="F:nucleic acid binding"/>
    <property type="evidence" value="ECO:0007669"/>
    <property type="project" value="InterPro"/>
</dbReference>
<dbReference type="Pfam" id="PF13358">
    <property type="entry name" value="DDE_3"/>
    <property type="match status" value="1"/>
</dbReference>
<name>A0A0K0PEL1_9BACT</name>
<dbReference type="InterPro" id="IPR047655">
    <property type="entry name" value="Transpos_IS630-like"/>
</dbReference>
<evidence type="ECO:0000259" key="1">
    <source>
        <dbReference type="Pfam" id="PF13358"/>
    </source>
</evidence>
<dbReference type="NCBIfam" id="NF033545">
    <property type="entry name" value="transpos_IS630"/>
    <property type="match status" value="1"/>
</dbReference>
<reference evidence="2" key="1">
    <citation type="submission" date="2015-05" db="EMBL/GenBank/DDBJ databases">
        <title>Metabolic and evolutionary origin of actin-binding polyketides from diverse organisms.</title>
        <authorList>
            <person name="Ueoka R."/>
            <person name="Uria A.R."/>
            <person name="Reiter S."/>
            <person name="Mori T."/>
            <person name="Karbaum P."/>
            <person name="Peters E.E."/>
            <person name="Helfrich E.J.N."/>
            <person name="Morinaka B.I."/>
            <person name="Gugger M."/>
            <person name="Takeyama H."/>
            <person name="Matsunaga S."/>
            <person name="Piel J."/>
        </authorList>
    </citation>
    <scope>NUCLEOTIDE SEQUENCE</scope>
</reference>
<evidence type="ECO:0000313" key="2">
    <source>
        <dbReference type="EMBL" id="AKQ22709.1"/>
    </source>
</evidence>
<dbReference type="EMBL" id="KR857273">
    <property type="protein sequence ID" value="AKQ22709.1"/>
    <property type="molecule type" value="Genomic_DNA"/>
</dbReference>
<dbReference type="Pfam" id="PF13565">
    <property type="entry name" value="HTH_32"/>
    <property type="match status" value="1"/>
</dbReference>
<dbReference type="Gene3D" id="3.30.420.10">
    <property type="entry name" value="Ribonuclease H-like superfamily/Ribonuclease H"/>
    <property type="match status" value="1"/>
</dbReference>
<accession>A0A0K0PEL1</accession>
<dbReference type="SUPFAM" id="SSF46689">
    <property type="entry name" value="Homeodomain-like"/>
    <property type="match status" value="1"/>
</dbReference>
<dbReference type="InterPro" id="IPR038717">
    <property type="entry name" value="Tc1-like_DDE_dom"/>
</dbReference>
<sequence>MRFIHPLSHETLQLLNRVHKQSRHHRVRQRAHCIVLSSQGYTTTHRADIFQVDRITIYHWFNAWEHNGFPGLYSRKASGRLPLFTPDQKEQIRQWIKLFPRNLNKIRSLIHDEFGLKVSKQTIKRVLKSYRLIWKRMRKRVKGQPAPELYQQRKAALEILQTEDCDGIIDLRYFDESGFCLVPYVPYAWQQSGHTISLESTQSKRLKVLGFMNKRNELEAYTFEGTVDGAVVIRCIDEFCKTLQGPTIVVMDNASLPTRPTFQAQLPRWEQQGLEIFYLPEYSPHLHLIEILWRFMKYEWIESWAYTSWSHLVRYIDEVIQNVGDKYKIHFG</sequence>
<feature type="domain" description="Tc1-like transposase DDE" evidence="1">
    <location>
        <begin position="171"/>
        <end position="303"/>
    </location>
</feature>
<proteinExistence type="predicted"/>
<protein>
    <submittedName>
        <fullName evidence="2">Transposase</fullName>
    </submittedName>
</protein>
<dbReference type="AlphaFoldDB" id="A0A0K0PEL1"/>
<organism evidence="2">
    <name type="scientific">Candidatus Entotheonella serta</name>
    <dbReference type="NCBI Taxonomy" id="1652106"/>
    <lineage>
        <taxon>Bacteria</taxon>
        <taxon>Pseudomonadati</taxon>
        <taxon>Nitrospinota/Tectimicrobiota group</taxon>
        <taxon>Candidatus Tectimicrobiota</taxon>
        <taxon>Candidatus Entotheonellia</taxon>
        <taxon>Candidatus Entotheonellales</taxon>
        <taxon>Candidatus Entotheonellaceae</taxon>
        <taxon>Candidatus Entotheonella</taxon>
    </lineage>
</organism>
<dbReference type="InterPro" id="IPR009057">
    <property type="entry name" value="Homeodomain-like_sf"/>
</dbReference>